<evidence type="ECO:0000313" key="2">
    <source>
        <dbReference type="EMBL" id="MBR1139994.1"/>
    </source>
</evidence>
<evidence type="ECO:0000313" key="3">
    <source>
        <dbReference type="Proteomes" id="UP001314635"/>
    </source>
</evidence>
<protein>
    <submittedName>
        <fullName evidence="2">Uncharacterized protein</fullName>
    </submittedName>
</protein>
<proteinExistence type="predicted"/>
<evidence type="ECO:0000256" key="1">
    <source>
        <dbReference type="SAM" id="SignalP"/>
    </source>
</evidence>
<accession>A0ABS5GFC6</accession>
<gene>
    <name evidence="2" type="ORF">JQ619_29980</name>
</gene>
<dbReference type="Proteomes" id="UP001314635">
    <property type="component" value="Unassembled WGS sequence"/>
</dbReference>
<dbReference type="EMBL" id="JAFCLK010000035">
    <property type="protein sequence ID" value="MBR1139994.1"/>
    <property type="molecule type" value="Genomic_DNA"/>
</dbReference>
<feature type="chain" id="PRO_5045089257" evidence="1">
    <location>
        <begin position="23"/>
        <end position="117"/>
    </location>
</feature>
<organism evidence="2 3">
    <name type="scientific">Bradyrhizobium denitrificans</name>
    <dbReference type="NCBI Taxonomy" id="2734912"/>
    <lineage>
        <taxon>Bacteria</taxon>
        <taxon>Pseudomonadati</taxon>
        <taxon>Pseudomonadota</taxon>
        <taxon>Alphaproteobacteria</taxon>
        <taxon>Hyphomicrobiales</taxon>
        <taxon>Nitrobacteraceae</taxon>
        <taxon>Bradyrhizobium</taxon>
    </lineage>
</organism>
<keyword evidence="3" id="KW-1185">Reference proteome</keyword>
<keyword evidence="1" id="KW-0732">Signal</keyword>
<reference evidence="3" key="1">
    <citation type="journal article" date="2021" name="ISME J.">
        <title>Evolutionary origin and ecological implication of a unique nif island in free-living Bradyrhizobium lineages.</title>
        <authorList>
            <person name="Tao J."/>
        </authorList>
    </citation>
    <scope>NUCLEOTIDE SEQUENCE [LARGE SCALE GENOMIC DNA]</scope>
    <source>
        <strain evidence="3">SZCCT0094</strain>
    </source>
</reference>
<dbReference type="RefSeq" id="WP_172241476.1">
    <property type="nucleotide sequence ID" value="NZ_JABFDP010000032.1"/>
</dbReference>
<sequence>MRRIVLAALTMGSLAAAGVALAFDNGQFENVPPDIRAWFKSVIAPNGVPCCDISDGHRTTYDVRDGTYWVPIEGRWMAVPERAIIRDRGNPVGEAVVWYVHHRGDIIISCFVPADAV</sequence>
<comment type="caution">
    <text evidence="2">The sequence shown here is derived from an EMBL/GenBank/DDBJ whole genome shotgun (WGS) entry which is preliminary data.</text>
</comment>
<feature type="signal peptide" evidence="1">
    <location>
        <begin position="1"/>
        <end position="22"/>
    </location>
</feature>
<name>A0ABS5GFC6_9BRAD</name>